<dbReference type="Pfam" id="PF25023">
    <property type="entry name" value="TEN_YD-shell"/>
    <property type="match status" value="2"/>
</dbReference>
<feature type="compositionally biased region" description="Basic residues" evidence="2">
    <location>
        <begin position="1077"/>
        <end position="1087"/>
    </location>
</feature>
<dbReference type="AlphaFoldDB" id="A0A540WJ41"/>
<evidence type="ECO:0000256" key="1">
    <source>
        <dbReference type="ARBA" id="ARBA00022737"/>
    </source>
</evidence>
<proteinExistence type="predicted"/>
<reference evidence="5 6" key="1">
    <citation type="submission" date="2019-06" db="EMBL/GenBank/DDBJ databases">
        <authorList>
            <person name="Livingstone P."/>
            <person name="Whitworth D."/>
        </authorList>
    </citation>
    <scope>NUCLEOTIDE SEQUENCE [LARGE SCALE GENOMIC DNA]</scope>
    <source>
        <strain evidence="5 6">AM401</strain>
    </source>
</reference>
<evidence type="ECO:0000256" key="2">
    <source>
        <dbReference type="SAM" id="MobiDB-lite"/>
    </source>
</evidence>
<comment type="caution">
    <text evidence="5">The sequence shown here is derived from an EMBL/GenBank/DDBJ whole genome shotgun (WGS) entry which is preliminary data.</text>
</comment>
<keyword evidence="1" id="KW-0677">Repeat</keyword>
<dbReference type="InterPro" id="IPR006530">
    <property type="entry name" value="YD"/>
</dbReference>
<dbReference type="PANTHER" id="PTHR32305">
    <property type="match status" value="1"/>
</dbReference>
<dbReference type="Pfam" id="PF20148">
    <property type="entry name" value="DUF6531"/>
    <property type="match status" value="1"/>
</dbReference>
<feature type="domain" description="Teneurin-like YD-shell" evidence="4">
    <location>
        <begin position="352"/>
        <end position="512"/>
    </location>
</feature>
<dbReference type="InterPro" id="IPR045351">
    <property type="entry name" value="DUF6531"/>
</dbReference>
<dbReference type="EMBL" id="VIFM01000403">
    <property type="protein sequence ID" value="TQF09022.1"/>
    <property type="molecule type" value="Genomic_DNA"/>
</dbReference>
<sequence length="1087" mass="117455">GGGCGGGSAGAPGSMTGGDPVMLSSGQFLTTDVDLVVQDILPIRVERTYRSLDLTKRQFGVGMTSNFEQFLWRSTSAFTEYDLVNPDGTRVRYERTSPGTDYLSAVFETTYPGVWSGSRITFNNGNQGWDLVFRDGRRWTFNHAHRLSEVADRHGNVLSITRQSGNSGPITRISGPSGRWVEFTIGTTTATSGLATQARDHAGRTVTYAYDAQGRLTQVTDAAGGVRKYTYNTSNYVETLVDEEDRLIVQNEYGLKGRVSKQTLADGSTYEFTYQLGLVVQCLPNGGCNVRDGDQIVRTDVKDRSGQTRRVSFQSGYIVNDVYPLGTPEEQETAFELDAANGRLMAVTDALNRRTEYEYDAVGNITKVTSLEGTPQAVSMQYTYTATQQLASVRDENGHLSVYQYDARDNLSLIEDATGRTMEYTHDALGRLQTVRVGTEQPTSFIYEGADIISVTNGAGLTTEFSHDALGRVLARRSPGGHVDHYEYDARDRLTRHIDASGHVVEFAYDDTGNVVSSTDARGELTSYVYNSLGLLSERMDPLGRTETYTYDLAGRLKSFKDRKGQVSGWTYDSTGEVELSGFGATTSSPTAYANSITSDYDLAGRLVHLDDSLGQDITLTYDGLDRVTQEVSSTGTVDYTFDATGRMTGLTASGQSPVVYAYDDSGRLTSIVQSGRTVSFTYDAAGRRLSTVLPNGVSQHYAYDAEGRLSGIDYKLGSVLVGDLDYGYDGDGNRVSVGGTFARTGLPAAVSGAVYDAASQLTTWNSHTRTYDANGNLVSDGTRTYAWDARDQLASISDVTGVLAQFSYDPMGRRSSKSVSGIVEDYLYSEENFIQVQGPSETTDILVGLGLDEVYSQTTSSGSKDFLSEILGSTVALVDGTGALSATYTYEPYGATTSTGLTSGNRQTFTGREDDGTGLLYFRARYYDPATTRFLQEEPFAQDPEMLLAYARLGQGLPPYAYASNNPLTYRDPTGENPVAGAIAGAAVGGPVGALVGAAVGTAAVGILAYCATHPGACPSIPWPGSTVDEPVTTATPPNVCPMSAEHTKGKRPSTWDKHTKKRPGGKEKKDDKWPHKGKNGKKKKK</sequence>
<evidence type="ECO:0000259" key="4">
    <source>
        <dbReference type="Pfam" id="PF25023"/>
    </source>
</evidence>
<dbReference type="InterPro" id="IPR050708">
    <property type="entry name" value="T6SS_VgrG/RHS"/>
</dbReference>
<feature type="compositionally biased region" description="Basic and acidic residues" evidence="2">
    <location>
        <begin position="1066"/>
        <end position="1076"/>
    </location>
</feature>
<evidence type="ECO:0000313" key="5">
    <source>
        <dbReference type="EMBL" id="TQF09022.1"/>
    </source>
</evidence>
<dbReference type="PANTHER" id="PTHR32305:SF15">
    <property type="entry name" value="PROTEIN RHSA-RELATED"/>
    <property type="match status" value="1"/>
</dbReference>
<feature type="domain" description="Teneurin-like YD-shell" evidence="4">
    <location>
        <begin position="700"/>
        <end position="968"/>
    </location>
</feature>
<organism evidence="5 6">
    <name type="scientific">Myxococcus llanfairpwllgwyngyllgogerychwyrndrobwllllantysiliogogogochensis</name>
    <dbReference type="NCBI Taxonomy" id="2590453"/>
    <lineage>
        <taxon>Bacteria</taxon>
        <taxon>Pseudomonadati</taxon>
        <taxon>Myxococcota</taxon>
        <taxon>Myxococcia</taxon>
        <taxon>Myxococcales</taxon>
        <taxon>Cystobacterineae</taxon>
        <taxon>Myxococcaceae</taxon>
        <taxon>Myxococcus</taxon>
    </lineage>
</organism>
<keyword evidence="6" id="KW-1185">Reference proteome</keyword>
<dbReference type="Gene3D" id="2.180.10.10">
    <property type="entry name" value="RHS repeat-associated core"/>
    <property type="match status" value="4"/>
</dbReference>
<dbReference type="InterPro" id="IPR031325">
    <property type="entry name" value="RHS_repeat"/>
</dbReference>
<name>A0A540WJ41_9BACT</name>
<evidence type="ECO:0000313" key="6">
    <source>
        <dbReference type="Proteomes" id="UP000315369"/>
    </source>
</evidence>
<protein>
    <submittedName>
        <fullName evidence="5">Type IV secretion protein Rhs</fullName>
    </submittedName>
</protein>
<accession>A0A540WJ41</accession>
<dbReference type="InterPro" id="IPR056823">
    <property type="entry name" value="TEN-like_YD-shell"/>
</dbReference>
<feature type="non-terminal residue" evidence="5">
    <location>
        <position position="1"/>
    </location>
</feature>
<feature type="domain" description="DUF6531" evidence="3">
    <location>
        <begin position="18"/>
        <end position="93"/>
    </location>
</feature>
<gene>
    <name evidence="5" type="ORF">FJV41_46845</name>
</gene>
<evidence type="ECO:0000259" key="3">
    <source>
        <dbReference type="Pfam" id="PF20148"/>
    </source>
</evidence>
<dbReference type="InterPro" id="IPR022385">
    <property type="entry name" value="Rhs_assc_core"/>
</dbReference>
<dbReference type="Pfam" id="PF05593">
    <property type="entry name" value="RHS_repeat"/>
    <property type="match status" value="4"/>
</dbReference>
<feature type="region of interest" description="Disordered" evidence="2">
    <location>
        <begin position="1030"/>
        <end position="1087"/>
    </location>
</feature>
<dbReference type="NCBIfam" id="TIGR01643">
    <property type="entry name" value="YD_repeat_2x"/>
    <property type="match status" value="10"/>
</dbReference>
<dbReference type="NCBIfam" id="TIGR03696">
    <property type="entry name" value="Rhs_assc_core"/>
    <property type="match status" value="1"/>
</dbReference>
<dbReference type="Proteomes" id="UP000315369">
    <property type="component" value="Unassembled WGS sequence"/>
</dbReference>